<feature type="compositionally biased region" description="Basic and acidic residues" evidence="4">
    <location>
        <begin position="370"/>
        <end position="379"/>
    </location>
</feature>
<dbReference type="GO" id="GO:0006913">
    <property type="term" value="P:nucleocytoplasmic transport"/>
    <property type="evidence" value="ECO:0007669"/>
    <property type="project" value="TreeGrafter"/>
</dbReference>
<dbReference type="Gene3D" id="3.80.10.10">
    <property type="entry name" value="Ribonuclease Inhibitor"/>
    <property type="match status" value="1"/>
</dbReference>
<dbReference type="EMBL" id="KV417571">
    <property type="protein sequence ID" value="KZP18625.1"/>
    <property type="molecule type" value="Genomic_DNA"/>
</dbReference>
<organism evidence="5 6">
    <name type="scientific">Athelia psychrophila</name>
    <dbReference type="NCBI Taxonomy" id="1759441"/>
    <lineage>
        <taxon>Eukaryota</taxon>
        <taxon>Fungi</taxon>
        <taxon>Dikarya</taxon>
        <taxon>Basidiomycota</taxon>
        <taxon>Agaricomycotina</taxon>
        <taxon>Agaricomycetes</taxon>
        <taxon>Agaricomycetidae</taxon>
        <taxon>Atheliales</taxon>
        <taxon>Atheliaceae</taxon>
        <taxon>Athelia</taxon>
    </lineage>
</organism>
<evidence type="ECO:0000256" key="4">
    <source>
        <dbReference type="SAM" id="MobiDB-lite"/>
    </source>
</evidence>
<proteinExistence type="predicted"/>
<evidence type="ECO:0000256" key="1">
    <source>
        <dbReference type="ARBA" id="ARBA00022468"/>
    </source>
</evidence>
<dbReference type="AlphaFoldDB" id="A0A166H9R9"/>
<dbReference type="OrthoDB" id="184583at2759"/>
<keyword evidence="6" id="KW-1185">Reference proteome</keyword>
<gene>
    <name evidence="5" type="ORF">FIBSPDRAFT_829203</name>
</gene>
<dbReference type="CDD" id="cd00116">
    <property type="entry name" value="LRR_RI"/>
    <property type="match status" value="1"/>
</dbReference>
<keyword evidence="3" id="KW-0677">Repeat</keyword>
<protein>
    <submittedName>
        <fullName evidence="5">RNI-like protein</fullName>
    </submittedName>
</protein>
<dbReference type="PANTHER" id="PTHR24113:SF12">
    <property type="entry name" value="RAN GTPASE-ACTIVATING PROTEIN 1"/>
    <property type="match status" value="1"/>
</dbReference>
<dbReference type="GO" id="GO:0005096">
    <property type="term" value="F:GTPase activator activity"/>
    <property type="evidence" value="ECO:0007669"/>
    <property type="project" value="UniProtKB-KW"/>
</dbReference>
<dbReference type="InterPro" id="IPR027038">
    <property type="entry name" value="RanGap"/>
</dbReference>
<dbReference type="GO" id="GO:0031267">
    <property type="term" value="F:small GTPase binding"/>
    <property type="evidence" value="ECO:0007669"/>
    <property type="project" value="TreeGrafter"/>
</dbReference>
<keyword evidence="2" id="KW-0433">Leucine-rich repeat</keyword>
<feature type="region of interest" description="Disordered" evidence="4">
    <location>
        <begin position="340"/>
        <end position="379"/>
    </location>
</feature>
<name>A0A166H9R9_9AGAM</name>
<dbReference type="SMART" id="SM00368">
    <property type="entry name" value="LRR_RI"/>
    <property type="match status" value="6"/>
</dbReference>
<feature type="compositionally biased region" description="Acidic residues" evidence="4">
    <location>
        <begin position="344"/>
        <end position="360"/>
    </location>
</feature>
<keyword evidence="1" id="KW-0343">GTPase activation</keyword>
<dbReference type="Proteomes" id="UP000076532">
    <property type="component" value="Unassembled WGS sequence"/>
</dbReference>
<dbReference type="GO" id="GO:0048471">
    <property type="term" value="C:perinuclear region of cytoplasm"/>
    <property type="evidence" value="ECO:0007669"/>
    <property type="project" value="TreeGrafter"/>
</dbReference>
<evidence type="ECO:0000313" key="6">
    <source>
        <dbReference type="Proteomes" id="UP000076532"/>
    </source>
</evidence>
<evidence type="ECO:0000313" key="5">
    <source>
        <dbReference type="EMBL" id="KZP18625.1"/>
    </source>
</evidence>
<reference evidence="5 6" key="1">
    <citation type="journal article" date="2016" name="Mol. Biol. Evol.">
        <title>Comparative Genomics of Early-Diverging Mushroom-Forming Fungi Provides Insights into the Origins of Lignocellulose Decay Capabilities.</title>
        <authorList>
            <person name="Nagy L.G."/>
            <person name="Riley R."/>
            <person name="Tritt A."/>
            <person name="Adam C."/>
            <person name="Daum C."/>
            <person name="Floudas D."/>
            <person name="Sun H."/>
            <person name="Yadav J.S."/>
            <person name="Pangilinan J."/>
            <person name="Larsson K.H."/>
            <person name="Matsuura K."/>
            <person name="Barry K."/>
            <person name="Labutti K."/>
            <person name="Kuo R."/>
            <person name="Ohm R.A."/>
            <person name="Bhattacharya S.S."/>
            <person name="Shirouzu T."/>
            <person name="Yoshinaga Y."/>
            <person name="Martin F.M."/>
            <person name="Grigoriev I.V."/>
            <person name="Hibbett D.S."/>
        </authorList>
    </citation>
    <scope>NUCLEOTIDE SEQUENCE [LARGE SCALE GENOMIC DNA]</scope>
    <source>
        <strain evidence="5 6">CBS 109695</strain>
    </source>
</reference>
<dbReference type="STRING" id="436010.A0A166H9R9"/>
<accession>A0A166H9R9</accession>
<dbReference type="SUPFAM" id="SSF52047">
    <property type="entry name" value="RNI-like"/>
    <property type="match status" value="1"/>
</dbReference>
<sequence length="396" mass="42271">MSKVLTLHGKGLKLNTRADIEPYFKDVDPTIVEEVHFGGNTIGVDAAKAIAEFLEKTTVLKIADFADIFTGRLISEIPLALSAICDALINKPTLIEINLSDNAFGGRSVDPMVPFLTNNRAFQTLKLTNNGLGPAGGAIIAAALHESAKLSKAEGKPSNLRAVICGRNRLEDGSATVWADAFAAHGTLVDVRMPQNGIRMDGIAALAKGLSQCPGLQHVDLEDNAFRAESANEGVQAWADALSSWPELLTLNLSDCVLSESGTDEVPSIIEALATRSNSKLQTLKLQNNNLGPQTFALLAKHISKGLLSVKALELQWNDSEEDDEDLETIGQSLKLRGGKLFVSDEDDEEDEGDVDDEEEVKGTPAVEPEEQKGASDKAADALADLMGGVHISHSK</sequence>
<dbReference type="GO" id="GO:0005634">
    <property type="term" value="C:nucleus"/>
    <property type="evidence" value="ECO:0007669"/>
    <property type="project" value="TreeGrafter"/>
</dbReference>
<evidence type="ECO:0000256" key="2">
    <source>
        <dbReference type="ARBA" id="ARBA00022614"/>
    </source>
</evidence>
<evidence type="ECO:0000256" key="3">
    <source>
        <dbReference type="ARBA" id="ARBA00022737"/>
    </source>
</evidence>
<dbReference type="InterPro" id="IPR032675">
    <property type="entry name" value="LRR_dom_sf"/>
</dbReference>
<dbReference type="GO" id="GO:0005829">
    <property type="term" value="C:cytosol"/>
    <property type="evidence" value="ECO:0007669"/>
    <property type="project" value="TreeGrafter"/>
</dbReference>
<dbReference type="PANTHER" id="PTHR24113">
    <property type="entry name" value="RAN GTPASE-ACTIVATING PROTEIN 1"/>
    <property type="match status" value="1"/>
</dbReference>